<proteinExistence type="predicted"/>
<dbReference type="InterPro" id="IPR013830">
    <property type="entry name" value="SGNH_hydro"/>
</dbReference>
<reference evidence="2 3" key="1">
    <citation type="submission" date="2019-02" db="EMBL/GenBank/DDBJ databases">
        <title>Deep-cultivation of Planctomycetes and their phenomic and genomic characterization uncovers novel biology.</title>
        <authorList>
            <person name="Wiegand S."/>
            <person name="Jogler M."/>
            <person name="Boedeker C."/>
            <person name="Pinto D."/>
            <person name="Vollmers J."/>
            <person name="Rivas-Marin E."/>
            <person name="Kohn T."/>
            <person name="Peeters S.H."/>
            <person name="Heuer A."/>
            <person name="Rast P."/>
            <person name="Oberbeckmann S."/>
            <person name="Bunk B."/>
            <person name="Jeske O."/>
            <person name="Meyerdierks A."/>
            <person name="Storesund J.E."/>
            <person name="Kallscheuer N."/>
            <person name="Luecker S."/>
            <person name="Lage O.M."/>
            <person name="Pohl T."/>
            <person name="Merkel B.J."/>
            <person name="Hornburger P."/>
            <person name="Mueller R.-W."/>
            <person name="Bruemmer F."/>
            <person name="Labrenz M."/>
            <person name="Spormann A.M."/>
            <person name="Op den Camp H."/>
            <person name="Overmann J."/>
            <person name="Amann R."/>
            <person name="Jetten M.S.M."/>
            <person name="Mascher T."/>
            <person name="Medema M.H."/>
            <person name="Devos D.P."/>
            <person name="Kaster A.-K."/>
            <person name="Ovreas L."/>
            <person name="Rohde M."/>
            <person name="Galperin M.Y."/>
            <person name="Jogler C."/>
        </authorList>
    </citation>
    <scope>NUCLEOTIDE SEQUENCE [LARGE SCALE GENOMIC DNA]</scope>
    <source>
        <strain evidence="2 3">Pan216</strain>
    </source>
</reference>
<dbReference type="Gene3D" id="3.40.50.1110">
    <property type="entry name" value="SGNH hydrolase"/>
    <property type="match status" value="1"/>
</dbReference>
<protein>
    <recommendedName>
        <fullName evidence="1">SGNH hydrolase-type esterase domain-containing protein</fullName>
    </recommendedName>
</protein>
<evidence type="ECO:0000313" key="3">
    <source>
        <dbReference type="Proteomes" id="UP000317093"/>
    </source>
</evidence>
<dbReference type="OrthoDB" id="213326at2"/>
<feature type="domain" description="SGNH hydrolase-type esterase" evidence="1">
    <location>
        <begin position="58"/>
        <end position="224"/>
    </location>
</feature>
<dbReference type="GO" id="GO:0016788">
    <property type="term" value="F:hydrolase activity, acting on ester bonds"/>
    <property type="evidence" value="ECO:0007669"/>
    <property type="project" value="UniProtKB-ARBA"/>
</dbReference>
<gene>
    <name evidence="2" type="ORF">Pan216_53050</name>
</gene>
<name>A0A518BBQ2_9BACT</name>
<dbReference type="CDD" id="cd01834">
    <property type="entry name" value="SGNH_hydrolase_like_2"/>
    <property type="match status" value="1"/>
</dbReference>
<dbReference type="Proteomes" id="UP000317093">
    <property type="component" value="Chromosome"/>
</dbReference>
<dbReference type="EMBL" id="CP036279">
    <property type="protein sequence ID" value="QDU64415.1"/>
    <property type="molecule type" value="Genomic_DNA"/>
</dbReference>
<dbReference type="Pfam" id="PF13472">
    <property type="entry name" value="Lipase_GDSL_2"/>
    <property type="match status" value="1"/>
</dbReference>
<organism evidence="2 3">
    <name type="scientific">Kolteria novifilia</name>
    <dbReference type="NCBI Taxonomy" id="2527975"/>
    <lineage>
        <taxon>Bacteria</taxon>
        <taxon>Pseudomonadati</taxon>
        <taxon>Planctomycetota</taxon>
        <taxon>Planctomycetia</taxon>
        <taxon>Kolteriales</taxon>
        <taxon>Kolteriaceae</taxon>
        <taxon>Kolteria</taxon>
    </lineage>
</organism>
<sequence length="416" mass="45892" precursor="true">MKATKGRETAMTRSLKATITLLVVGAIAGPIAANEPFLLRDGDRVVLVGDTLLERAQRQGYFETALLSRFPDADVTFRNLAWSADTVNGVSRAYFDAPAKGRERLVEQLKTADPSVLILGYGRADAAAGPDQVETFAKDYRQLLADAAGKETRLHLITPLPQEANSTSPDDLSQRNETLAAYAKAVRELAESTGARTIDLAASDESRAAPLTDNGVHPSPWGYWWLAPEFERLLGLDKQVILVDLDAKGNVHEAQKTIITDIKTPSGGLSFNQLDRRLPTPPLPAHAPKDGAHPWVVESRLRVRDLPEGNYSIAIDGTRVATASARELAQGIVLEKTPGHQQAEELRGQVCRKNRLFFHSYRPQNITYLLGFRKHEQGHNAKEIDELREHVAETEKTINTLRQPTNHQVVIQKESS</sequence>
<accession>A0A518BBQ2</accession>
<evidence type="ECO:0000259" key="1">
    <source>
        <dbReference type="Pfam" id="PF13472"/>
    </source>
</evidence>
<dbReference type="AlphaFoldDB" id="A0A518BBQ2"/>
<dbReference type="KEGG" id="knv:Pan216_53050"/>
<dbReference type="PANTHER" id="PTHR14209:SF19">
    <property type="entry name" value="ISOAMYL ACETATE-HYDROLYZING ESTERASE 1 HOMOLOG"/>
    <property type="match status" value="1"/>
</dbReference>
<dbReference type="SUPFAM" id="SSF52266">
    <property type="entry name" value="SGNH hydrolase"/>
    <property type="match status" value="1"/>
</dbReference>
<dbReference type="InterPro" id="IPR036514">
    <property type="entry name" value="SGNH_hydro_sf"/>
</dbReference>
<keyword evidence="3" id="KW-1185">Reference proteome</keyword>
<dbReference type="InterPro" id="IPR045136">
    <property type="entry name" value="Iah1-like"/>
</dbReference>
<dbReference type="PANTHER" id="PTHR14209">
    <property type="entry name" value="ISOAMYL ACETATE-HYDROLYZING ESTERASE 1"/>
    <property type="match status" value="1"/>
</dbReference>
<evidence type="ECO:0000313" key="2">
    <source>
        <dbReference type="EMBL" id="QDU64415.1"/>
    </source>
</evidence>